<evidence type="ECO:0000256" key="9">
    <source>
        <dbReference type="SAM" id="MobiDB-lite"/>
    </source>
</evidence>
<feature type="transmembrane region" description="Helical" evidence="10">
    <location>
        <begin position="563"/>
        <end position="592"/>
    </location>
</feature>
<evidence type="ECO:0000256" key="1">
    <source>
        <dbReference type="ARBA" id="ARBA00004141"/>
    </source>
</evidence>
<feature type="transmembrane region" description="Helical" evidence="10">
    <location>
        <begin position="273"/>
        <end position="291"/>
    </location>
</feature>
<feature type="transmembrane region" description="Helical" evidence="10">
    <location>
        <begin position="763"/>
        <end position="782"/>
    </location>
</feature>
<evidence type="ECO:0000256" key="6">
    <source>
        <dbReference type="ARBA" id="ARBA00022989"/>
    </source>
</evidence>
<comment type="similarity">
    <text evidence="2">Belongs to the SLC41A transporter family.</text>
</comment>
<feature type="transmembrane region" description="Helical" evidence="10">
    <location>
        <begin position="835"/>
        <end position="855"/>
    </location>
</feature>
<evidence type="ECO:0000256" key="8">
    <source>
        <dbReference type="ARBA" id="ARBA00023136"/>
    </source>
</evidence>
<dbReference type="PANTHER" id="PTHR16228">
    <property type="entry name" value="DIVALENT CATION TRANSPORTER SOLUTE CARRIER FAMILY 41"/>
    <property type="match status" value="1"/>
</dbReference>
<protein>
    <recommendedName>
        <fullName evidence="12">SLC41A/MgtE integral membrane domain-containing protein</fullName>
    </recommendedName>
</protein>
<keyword evidence="11" id="KW-0732">Signal</keyword>
<evidence type="ECO:0000256" key="2">
    <source>
        <dbReference type="ARBA" id="ARBA00009749"/>
    </source>
</evidence>
<name>A0A7R9KI42_9ACAR</name>
<dbReference type="EMBL" id="CAJPIZ010001668">
    <property type="protein sequence ID" value="CAG2103873.1"/>
    <property type="molecule type" value="Genomic_DNA"/>
</dbReference>
<organism evidence="13">
    <name type="scientific">Medioppia subpectinata</name>
    <dbReference type="NCBI Taxonomy" id="1979941"/>
    <lineage>
        <taxon>Eukaryota</taxon>
        <taxon>Metazoa</taxon>
        <taxon>Ecdysozoa</taxon>
        <taxon>Arthropoda</taxon>
        <taxon>Chelicerata</taxon>
        <taxon>Arachnida</taxon>
        <taxon>Acari</taxon>
        <taxon>Acariformes</taxon>
        <taxon>Sarcoptiformes</taxon>
        <taxon>Oribatida</taxon>
        <taxon>Brachypylina</taxon>
        <taxon>Oppioidea</taxon>
        <taxon>Oppiidae</taxon>
        <taxon>Medioppia</taxon>
    </lineage>
</organism>
<feature type="domain" description="SLC41A/MgtE integral membrane" evidence="12">
    <location>
        <begin position="496"/>
        <end position="624"/>
    </location>
</feature>
<dbReference type="SUPFAM" id="SSF161093">
    <property type="entry name" value="MgtE membrane domain-like"/>
    <property type="match status" value="3"/>
</dbReference>
<feature type="compositionally biased region" description="Low complexity" evidence="9">
    <location>
        <begin position="44"/>
        <end position="62"/>
    </location>
</feature>
<feature type="transmembrane region" description="Helical" evidence="10">
    <location>
        <begin position="794"/>
        <end position="815"/>
    </location>
</feature>
<feature type="transmembrane region" description="Helical" evidence="10">
    <location>
        <begin position="243"/>
        <end position="261"/>
    </location>
</feature>
<evidence type="ECO:0000256" key="5">
    <source>
        <dbReference type="ARBA" id="ARBA00022842"/>
    </source>
</evidence>
<feature type="transmembrane region" description="Helical" evidence="10">
    <location>
        <begin position="536"/>
        <end position="557"/>
    </location>
</feature>
<dbReference type="PANTHER" id="PTHR16228:SF7">
    <property type="entry name" value="SLC41A_MGTE INTEGRAL MEMBRANE DOMAIN-CONTAINING PROTEIN"/>
    <property type="match status" value="1"/>
</dbReference>
<dbReference type="OrthoDB" id="5791097at2759"/>
<proteinExistence type="inferred from homology"/>
<dbReference type="AlphaFoldDB" id="A0A7R9KI42"/>
<feature type="domain" description="SLC41A/MgtE integral membrane" evidence="12">
    <location>
        <begin position="305"/>
        <end position="449"/>
    </location>
</feature>
<keyword evidence="6 10" id="KW-1133">Transmembrane helix</keyword>
<feature type="region of interest" description="Disordered" evidence="9">
    <location>
        <begin position="44"/>
        <end position="63"/>
    </location>
</feature>
<feature type="transmembrane region" description="Helical" evidence="10">
    <location>
        <begin position="363"/>
        <end position="384"/>
    </location>
</feature>
<evidence type="ECO:0000259" key="12">
    <source>
        <dbReference type="Pfam" id="PF01769"/>
    </source>
</evidence>
<keyword evidence="5" id="KW-0460">Magnesium</keyword>
<dbReference type="Gene3D" id="1.10.357.20">
    <property type="entry name" value="SLC41 divalent cation transporters, integral membrane domain"/>
    <property type="match status" value="3"/>
</dbReference>
<keyword evidence="8 10" id="KW-0472">Membrane</keyword>
<keyword evidence="3" id="KW-0813">Transport</keyword>
<feature type="non-terminal residue" evidence="13">
    <location>
        <position position="1"/>
    </location>
</feature>
<dbReference type="InterPro" id="IPR036739">
    <property type="entry name" value="SLC41_membr_dom_sf"/>
</dbReference>
<feature type="transmembrane region" description="Helical" evidence="10">
    <location>
        <begin position="107"/>
        <end position="126"/>
    </location>
</feature>
<feature type="transmembrane region" description="Helical" evidence="10">
    <location>
        <begin position="643"/>
        <end position="662"/>
    </location>
</feature>
<evidence type="ECO:0000256" key="7">
    <source>
        <dbReference type="ARBA" id="ARBA00023065"/>
    </source>
</evidence>
<dbReference type="GO" id="GO:0008324">
    <property type="term" value="F:monoatomic cation transmembrane transporter activity"/>
    <property type="evidence" value="ECO:0007669"/>
    <property type="project" value="InterPro"/>
</dbReference>
<evidence type="ECO:0000256" key="4">
    <source>
        <dbReference type="ARBA" id="ARBA00022692"/>
    </source>
</evidence>
<feature type="transmembrane region" description="Helical" evidence="10">
    <location>
        <begin position="674"/>
        <end position="692"/>
    </location>
</feature>
<dbReference type="GO" id="GO:0005886">
    <property type="term" value="C:plasma membrane"/>
    <property type="evidence" value="ECO:0007669"/>
    <property type="project" value="TreeGrafter"/>
</dbReference>
<accession>A0A7R9KI42</accession>
<evidence type="ECO:0000256" key="11">
    <source>
        <dbReference type="SAM" id="SignalP"/>
    </source>
</evidence>
<evidence type="ECO:0000313" key="13">
    <source>
        <dbReference type="EMBL" id="CAD7623443.1"/>
    </source>
</evidence>
<keyword evidence="7" id="KW-0406">Ion transport</keyword>
<dbReference type="EMBL" id="OC856243">
    <property type="protein sequence ID" value="CAD7623443.1"/>
    <property type="molecule type" value="Genomic_DNA"/>
</dbReference>
<evidence type="ECO:0000256" key="10">
    <source>
        <dbReference type="SAM" id="Phobius"/>
    </source>
</evidence>
<feature type="domain" description="SLC41A/MgtE integral membrane" evidence="12">
    <location>
        <begin position="706"/>
        <end position="850"/>
    </location>
</feature>
<feature type="transmembrane region" description="Helical" evidence="10">
    <location>
        <begin position="458"/>
        <end position="478"/>
    </location>
</feature>
<gene>
    <name evidence="13" type="ORF">OSB1V03_LOCUS3899</name>
</gene>
<feature type="transmembrane region" description="Helical" evidence="10">
    <location>
        <begin position="434"/>
        <end position="452"/>
    </location>
</feature>
<dbReference type="InterPro" id="IPR045349">
    <property type="entry name" value="SLC41A1-3"/>
</dbReference>
<keyword evidence="14" id="KW-1185">Reference proteome</keyword>
<keyword evidence="4 10" id="KW-0812">Transmembrane</keyword>
<comment type="subcellular location">
    <subcellularLocation>
        <location evidence="1">Membrane</location>
        <topology evidence="1">Multi-pass membrane protein</topology>
    </subcellularLocation>
</comment>
<feature type="transmembrane region" description="Helical" evidence="10">
    <location>
        <begin position="212"/>
        <end position="231"/>
    </location>
</feature>
<dbReference type="Proteomes" id="UP000759131">
    <property type="component" value="Unassembled WGS sequence"/>
</dbReference>
<feature type="transmembrane region" description="Helical" evidence="10">
    <location>
        <begin position="74"/>
        <end position="95"/>
    </location>
</feature>
<evidence type="ECO:0000313" key="14">
    <source>
        <dbReference type="Proteomes" id="UP000759131"/>
    </source>
</evidence>
<dbReference type="Pfam" id="PF01769">
    <property type="entry name" value="MgtE"/>
    <property type="match status" value="3"/>
</dbReference>
<dbReference type="InterPro" id="IPR006667">
    <property type="entry name" value="SLC41_membr_dom"/>
</dbReference>
<feature type="chain" id="PRO_5036210944" description="SLC41A/MgtE integral membrane domain-containing protein" evidence="11">
    <location>
        <begin position="20"/>
        <end position="866"/>
    </location>
</feature>
<feature type="transmembrane region" description="Helical" evidence="10">
    <location>
        <begin position="396"/>
        <end position="422"/>
    </location>
</feature>
<feature type="signal peptide" evidence="11">
    <location>
        <begin position="1"/>
        <end position="19"/>
    </location>
</feature>
<sequence length="866" mass="98144">MYSVIKVLIIISIIIEVKTQTNYSTESDSFTDILYLDETPNSADNLTNNRANNSSTNTTITSSHKHKHYKNTHFKLSLVGIHTVVSAIFTIIYYLCTHNKRDVIHFLVIYLSGLVHTFSGILLNHIKRWTEFRSFSGLTILVNPLMGLKNNLETTTVSRMSSLMDNNVYHLVSWKDIWLEFRDGMVLVQSQSMIMSSVSVFFPLIIEFSHLSGAILCAIGLLTSNTTSFILGIKILSNFPESVAIIVFFIILEPLLLSLSYGNRKTRQILTQSWAPIITSMIISSGSGFIFREADKMFDRLAIFIPLFNRFSGNCMSQHTSGISSSLHRMGPIGTVDKKFKIFVSFYYIFCSKENRNSKTSTILLLIDIPVHILYILVISITQYGEDFDLNHIFVFLYSLVSLIKTTLLLHITYAFTHWVWYCGYDPDIHAIPILRAIIDVIGSAFLFLLFTTDIMQFLIILLSGLIQTFAGLLLFAVKRWPEFRSFTGLMILINPLMGLKGNLEMTTASRMSTLMNIREDLVSWKDIWIEIRDDMILVQSQATIVSFIAILFPLMVEFSHTSGVILCAIGLLTSNTACFILGITIPLVIVMSKHYEMLGHDPDDFATPMASSLGDLVTLIALTCFVWSFVNTNERLKYFVESMAVIVFFIVLEPLLLTITYRNKKTRKILTNSWAPIITAMVISSASGFIFRKADQQFERLATFQPLFNGFSGICVALQASRISTSLHRKGPIGTVDNKFRIFVSFYYILCSKDNPNSRTSIILLVIVIPCHILYILVISITQYEEDFDLNVVFVSLYLSVTFVKSIFLLYITYVFTHGFWYYGHDPDLNAIPILTAIIDVIGSATLFLLFIILKTFNDTNAIDV</sequence>
<reference evidence="13" key="1">
    <citation type="submission" date="2020-11" db="EMBL/GenBank/DDBJ databases">
        <authorList>
            <person name="Tran Van P."/>
        </authorList>
    </citation>
    <scope>NUCLEOTIDE SEQUENCE</scope>
</reference>
<feature type="transmembrane region" description="Helical" evidence="10">
    <location>
        <begin position="613"/>
        <end position="631"/>
    </location>
</feature>
<evidence type="ECO:0000256" key="3">
    <source>
        <dbReference type="ARBA" id="ARBA00022448"/>
    </source>
</evidence>